<dbReference type="EMBL" id="UGYW01000002">
    <property type="protein sequence ID" value="SUJ25815.1"/>
    <property type="molecule type" value="Genomic_DNA"/>
</dbReference>
<dbReference type="AlphaFoldDB" id="A0A380CS84"/>
<evidence type="ECO:0000256" key="1">
    <source>
        <dbReference type="SAM" id="Phobius"/>
    </source>
</evidence>
<reference evidence="2 3" key="1">
    <citation type="submission" date="2018-06" db="EMBL/GenBank/DDBJ databases">
        <authorList>
            <consortium name="Pathogen Informatics"/>
            <person name="Doyle S."/>
        </authorList>
    </citation>
    <scope>NUCLEOTIDE SEQUENCE [LARGE SCALE GENOMIC DNA]</scope>
    <source>
        <strain evidence="2 3">NCTC11388</strain>
    </source>
</reference>
<sequence>MPEKQGYVSLQKEITLTKQFYIYVLLLSFVMQMFVRVAIVIDYSTNKSLYLQYCENKSRPELHCNGQCVLMKKLKKQEEKESKQVSQKLEYLAFFHEVEKIEFNKPRLHFIPDTNLSGLICNYSFQFVVSIFRPPLTSI</sequence>
<accession>A0A380CS84</accession>
<organism evidence="2 3">
    <name type="scientific">Sphingobacterium spiritivorum</name>
    <name type="common">Flavobacterium spiritivorum</name>
    <dbReference type="NCBI Taxonomy" id="258"/>
    <lineage>
        <taxon>Bacteria</taxon>
        <taxon>Pseudomonadati</taxon>
        <taxon>Bacteroidota</taxon>
        <taxon>Sphingobacteriia</taxon>
        <taxon>Sphingobacteriales</taxon>
        <taxon>Sphingobacteriaceae</taxon>
        <taxon>Sphingobacterium</taxon>
    </lineage>
</organism>
<keyword evidence="1" id="KW-1133">Transmembrane helix</keyword>
<feature type="transmembrane region" description="Helical" evidence="1">
    <location>
        <begin position="20"/>
        <end position="41"/>
    </location>
</feature>
<protein>
    <recommendedName>
        <fullName evidence="4">Transmembrane protein</fullName>
    </recommendedName>
</protein>
<evidence type="ECO:0008006" key="4">
    <source>
        <dbReference type="Google" id="ProtNLM"/>
    </source>
</evidence>
<name>A0A380CS84_SPHSI</name>
<gene>
    <name evidence="2" type="ORF">NCTC11388_03865</name>
</gene>
<dbReference type="Proteomes" id="UP000254893">
    <property type="component" value="Unassembled WGS sequence"/>
</dbReference>
<keyword evidence="1" id="KW-0812">Transmembrane</keyword>
<keyword evidence="1" id="KW-0472">Membrane</keyword>
<evidence type="ECO:0000313" key="3">
    <source>
        <dbReference type="Proteomes" id="UP000254893"/>
    </source>
</evidence>
<evidence type="ECO:0000313" key="2">
    <source>
        <dbReference type="EMBL" id="SUJ25815.1"/>
    </source>
</evidence>
<proteinExistence type="predicted"/>